<feature type="compositionally biased region" description="Basic and acidic residues" evidence="3">
    <location>
        <begin position="385"/>
        <end position="400"/>
    </location>
</feature>
<dbReference type="InterPro" id="IPR016186">
    <property type="entry name" value="C-type_lectin-like/link_sf"/>
</dbReference>
<evidence type="ECO:0000256" key="2">
    <source>
        <dbReference type="ARBA" id="ARBA00023157"/>
    </source>
</evidence>
<feature type="compositionally biased region" description="Basic and acidic residues" evidence="3">
    <location>
        <begin position="407"/>
        <end position="451"/>
    </location>
</feature>
<feature type="compositionally biased region" description="Basic and acidic residues" evidence="3">
    <location>
        <begin position="271"/>
        <end position="299"/>
    </location>
</feature>
<dbReference type="PANTHER" id="PTHR22799:SF6">
    <property type="entry name" value="C-TYPE LECTIN DOMAIN FAMILY 4 MEMBER M-LIKE"/>
    <property type="match status" value="1"/>
</dbReference>
<name>A0A8J9Z0S5_BRALA</name>
<accession>A0A8J9Z0S5</accession>
<keyword evidence="2" id="KW-1015">Disulfide bond</keyword>
<evidence type="ECO:0000256" key="4">
    <source>
        <dbReference type="SAM" id="Phobius"/>
    </source>
</evidence>
<dbReference type="InterPro" id="IPR001304">
    <property type="entry name" value="C-type_lectin-like"/>
</dbReference>
<proteinExistence type="predicted"/>
<keyword evidence="4" id="KW-1133">Transmembrane helix</keyword>
<keyword evidence="1" id="KW-0430">Lectin</keyword>
<dbReference type="EMBL" id="OV696699">
    <property type="protein sequence ID" value="CAH1245459.1"/>
    <property type="molecule type" value="Genomic_DNA"/>
</dbReference>
<evidence type="ECO:0000256" key="3">
    <source>
        <dbReference type="SAM" id="MobiDB-lite"/>
    </source>
</evidence>
<dbReference type="OrthoDB" id="8066719at2759"/>
<dbReference type="InterPro" id="IPR016187">
    <property type="entry name" value="CTDL_fold"/>
</dbReference>
<dbReference type="SUPFAM" id="SSF56436">
    <property type="entry name" value="C-type lectin-like"/>
    <property type="match status" value="1"/>
</dbReference>
<dbReference type="SMART" id="SM00034">
    <property type="entry name" value="CLECT"/>
    <property type="match status" value="1"/>
</dbReference>
<dbReference type="SUPFAM" id="SSF58113">
    <property type="entry name" value="Apolipoprotein A-I"/>
    <property type="match status" value="1"/>
</dbReference>
<keyword evidence="4" id="KW-0472">Membrane</keyword>
<evidence type="ECO:0000256" key="1">
    <source>
        <dbReference type="ARBA" id="ARBA00022734"/>
    </source>
</evidence>
<dbReference type="PROSITE" id="PS50041">
    <property type="entry name" value="C_TYPE_LECTIN_2"/>
    <property type="match status" value="1"/>
</dbReference>
<dbReference type="InterPro" id="IPR051663">
    <property type="entry name" value="CLec_Tetranectin-domain"/>
</dbReference>
<dbReference type="GO" id="GO:0030246">
    <property type="term" value="F:carbohydrate binding"/>
    <property type="evidence" value="ECO:0007669"/>
    <property type="project" value="UniProtKB-KW"/>
</dbReference>
<feature type="region of interest" description="Disordered" evidence="3">
    <location>
        <begin position="271"/>
        <end position="451"/>
    </location>
</feature>
<feature type="domain" description="C-type lectin" evidence="5">
    <location>
        <begin position="128"/>
        <end position="249"/>
    </location>
</feature>
<feature type="compositionally biased region" description="Low complexity" evidence="3">
    <location>
        <begin position="1"/>
        <end position="17"/>
    </location>
</feature>
<protein>
    <submittedName>
        <fullName evidence="6">PLIN4 protein</fullName>
    </submittedName>
</protein>
<feature type="compositionally biased region" description="Basic and acidic residues" evidence="3">
    <location>
        <begin position="330"/>
        <end position="345"/>
    </location>
</feature>
<reference evidence="6" key="1">
    <citation type="submission" date="2022-01" db="EMBL/GenBank/DDBJ databases">
        <authorList>
            <person name="Braso-Vives M."/>
        </authorList>
    </citation>
    <scope>NUCLEOTIDE SEQUENCE</scope>
</reference>
<dbReference type="PROSITE" id="PS00615">
    <property type="entry name" value="C_TYPE_LECTIN_1"/>
    <property type="match status" value="1"/>
</dbReference>
<feature type="region of interest" description="Disordered" evidence="3">
    <location>
        <begin position="1"/>
        <end position="34"/>
    </location>
</feature>
<evidence type="ECO:0000259" key="5">
    <source>
        <dbReference type="PROSITE" id="PS50041"/>
    </source>
</evidence>
<dbReference type="Proteomes" id="UP000838412">
    <property type="component" value="Chromosome 14"/>
</dbReference>
<feature type="transmembrane region" description="Helical" evidence="4">
    <location>
        <begin position="74"/>
        <end position="91"/>
    </location>
</feature>
<dbReference type="AlphaFoldDB" id="A0A8J9Z0S5"/>
<feature type="compositionally biased region" description="Basic and acidic residues" evidence="3">
    <location>
        <begin position="352"/>
        <end position="378"/>
    </location>
</feature>
<evidence type="ECO:0000313" key="7">
    <source>
        <dbReference type="Proteomes" id="UP000838412"/>
    </source>
</evidence>
<dbReference type="PANTHER" id="PTHR22799">
    <property type="entry name" value="TETRANECTIN-RELATED"/>
    <property type="match status" value="1"/>
</dbReference>
<dbReference type="Gene3D" id="3.10.100.10">
    <property type="entry name" value="Mannose-Binding Protein A, subunit A"/>
    <property type="match status" value="1"/>
</dbReference>
<sequence>MSALGGPQPQTGDTTGTARKPQPTQQPQADWRARAHAAANVPNPLYSSTEDVNGGNVKRTKCCHLRKLLSIRPITGFVFALIITILLPYLAAKVDTLSDEVGKVAARSSINDQRLTKLERCIKGFKMWRGICYKVFTARKSFTDSAAICRQLGGTLAMPRDADTNAFLISLHEAAAFTSRVYVRFGLHDWREEGSFEWMDGTALGNYTSWGPGQPQTGSRRRECVFYDPTKKYKWYSAYCEQRVPFICQVTPAEVEEGLDTSNAEVVEGLDTSKAEVEEGVDTSKAEVEEGVDTSKAEVEIEEGVDTSKAEVEAGVDTSKAEVEAGVDTSKAEVEEGVDTSKAEVEAGVDTSKAEVEEGLDTSKAEVEEGVDTSKAEVEAGVDTSKAEVEEGVDTSKAEVEAGVDTSKAEAEEGLDTSKAEVEEGVDTFKAEVEEGVDTSKAEVEEGESRG</sequence>
<keyword evidence="7" id="KW-1185">Reference proteome</keyword>
<organism evidence="6 7">
    <name type="scientific">Branchiostoma lanceolatum</name>
    <name type="common">Common lancelet</name>
    <name type="synonym">Amphioxus lanceolatum</name>
    <dbReference type="NCBI Taxonomy" id="7740"/>
    <lineage>
        <taxon>Eukaryota</taxon>
        <taxon>Metazoa</taxon>
        <taxon>Chordata</taxon>
        <taxon>Cephalochordata</taxon>
        <taxon>Leptocardii</taxon>
        <taxon>Amphioxiformes</taxon>
        <taxon>Branchiostomatidae</taxon>
        <taxon>Branchiostoma</taxon>
    </lineage>
</organism>
<evidence type="ECO:0000313" key="6">
    <source>
        <dbReference type="EMBL" id="CAH1245459.1"/>
    </source>
</evidence>
<dbReference type="CDD" id="cd00037">
    <property type="entry name" value="CLECT"/>
    <property type="match status" value="1"/>
</dbReference>
<dbReference type="Pfam" id="PF00059">
    <property type="entry name" value="Lectin_C"/>
    <property type="match status" value="1"/>
</dbReference>
<dbReference type="InterPro" id="IPR018378">
    <property type="entry name" value="C-type_lectin_CS"/>
</dbReference>
<keyword evidence="4" id="KW-0812">Transmembrane</keyword>
<gene>
    <name evidence="6" type="primary">PLIN4</name>
    <name evidence="6" type="ORF">BLAG_LOCUS7787</name>
</gene>